<feature type="signal peptide" evidence="1">
    <location>
        <begin position="1"/>
        <end position="27"/>
    </location>
</feature>
<organism evidence="2 3">
    <name type="scientific">Actinoplanes siamensis</name>
    <dbReference type="NCBI Taxonomy" id="1223317"/>
    <lineage>
        <taxon>Bacteria</taxon>
        <taxon>Bacillati</taxon>
        <taxon>Actinomycetota</taxon>
        <taxon>Actinomycetes</taxon>
        <taxon>Micromonosporales</taxon>
        <taxon>Micromonosporaceae</taxon>
        <taxon>Actinoplanes</taxon>
    </lineage>
</organism>
<name>A0A919TIZ1_9ACTN</name>
<feature type="chain" id="PRO_5037494736" evidence="1">
    <location>
        <begin position="28"/>
        <end position="140"/>
    </location>
</feature>
<dbReference type="EMBL" id="BOMW01000016">
    <property type="protein sequence ID" value="GIF04089.1"/>
    <property type="molecule type" value="Genomic_DNA"/>
</dbReference>
<keyword evidence="1" id="KW-0732">Signal</keyword>
<evidence type="ECO:0000256" key="1">
    <source>
        <dbReference type="SAM" id="SignalP"/>
    </source>
</evidence>
<comment type="caution">
    <text evidence="2">The sequence shown here is derived from an EMBL/GenBank/DDBJ whole genome shotgun (WGS) entry which is preliminary data.</text>
</comment>
<dbReference type="Gene3D" id="2.60.270.50">
    <property type="match status" value="1"/>
</dbReference>
<dbReference type="Proteomes" id="UP000629619">
    <property type="component" value="Unassembled WGS sequence"/>
</dbReference>
<protein>
    <submittedName>
        <fullName evidence="2">Uncharacterized protein</fullName>
    </submittedName>
</protein>
<dbReference type="AlphaFoldDB" id="A0A919TIZ1"/>
<proteinExistence type="predicted"/>
<reference evidence="2" key="1">
    <citation type="submission" date="2021-01" db="EMBL/GenBank/DDBJ databases">
        <title>Whole genome shotgun sequence of Actinoplanes siamensis NBRC 109076.</title>
        <authorList>
            <person name="Komaki H."/>
            <person name="Tamura T."/>
        </authorList>
    </citation>
    <scope>NUCLEOTIDE SEQUENCE</scope>
    <source>
        <strain evidence="2">NBRC 109076</strain>
    </source>
</reference>
<gene>
    <name evidence="2" type="ORF">Asi03nite_16270</name>
</gene>
<accession>A0A919TIZ1</accession>
<dbReference type="RefSeq" id="WP_203677789.1">
    <property type="nucleotide sequence ID" value="NZ_BOMW01000016.1"/>
</dbReference>
<keyword evidence="3" id="KW-1185">Reference proteome</keyword>
<sequence>MNLLRIGTAAALATAGLAAGLPGVAQAKVGDHAVKITVVNDSSYDFTRARYRVTEGGWDVRPFKDISAGDSDWFRTVSDEEKGGTAGNITFRTEKGEFTITWLNPYGAPNEFYCTTTAKLSCDDEVIDNSALAEVKFTIG</sequence>
<evidence type="ECO:0000313" key="2">
    <source>
        <dbReference type="EMBL" id="GIF04089.1"/>
    </source>
</evidence>
<evidence type="ECO:0000313" key="3">
    <source>
        <dbReference type="Proteomes" id="UP000629619"/>
    </source>
</evidence>